<dbReference type="PROSITE" id="PS00064">
    <property type="entry name" value="L_LDH"/>
    <property type="match status" value="1"/>
</dbReference>
<organism evidence="11 12">
    <name type="scientific">Zancudomyces culisetae</name>
    <name type="common">Gut fungus</name>
    <name type="synonym">Smittium culisetae</name>
    <dbReference type="NCBI Taxonomy" id="1213189"/>
    <lineage>
        <taxon>Eukaryota</taxon>
        <taxon>Fungi</taxon>
        <taxon>Fungi incertae sedis</taxon>
        <taxon>Zoopagomycota</taxon>
        <taxon>Kickxellomycotina</taxon>
        <taxon>Harpellomycetes</taxon>
        <taxon>Harpellales</taxon>
        <taxon>Legeriomycetaceae</taxon>
        <taxon>Zancudomyces</taxon>
    </lineage>
</organism>
<feature type="active site" description="Proton acceptor" evidence="6">
    <location>
        <position position="177"/>
    </location>
</feature>
<feature type="binding site" evidence="7">
    <location>
        <begin position="120"/>
        <end position="122"/>
    </location>
    <ligand>
        <name>NAD(+)</name>
        <dbReference type="ChEBI" id="CHEBI:57540"/>
    </ligand>
</feature>
<name>A0A1R1PKB2_ZANCU</name>
<keyword evidence="5 7" id="KW-0520">NAD</keyword>
<accession>A0A1R1PKB2</accession>
<dbReference type="Pfam" id="PF00056">
    <property type="entry name" value="Ldh_1_N"/>
    <property type="match status" value="1"/>
</dbReference>
<feature type="domain" description="Lactate/malate dehydrogenase C-terminal" evidence="10">
    <location>
        <begin position="147"/>
        <end position="298"/>
    </location>
</feature>
<keyword evidence="12" id="KW-1185">Reference proteome</keyword>
<dbReference type="InterPro" id="IPR015955">
    <property type="entry name" value="Lactate_DH/Glyco_Ohase_4_C"/>
</dbReference>
<comment type="similarity">
    <text evidence="2">Belongs to the LDH/MDH superfamily. LDH family.</text>
</comment>
<gene>
    <name evidence="11" type="ORF">AX774_g5133</name>
</gene>
<feature type="binding site" evidence="7">
    <location>
        <position position="97"/>
    </location>
    <ligand>
        <name>NAD(+)</name>
        <dbReference type="ChEBI" id="CHEBI:57540"/>
    </ligand>
</feature>
<dbReference type="SUPFAM" id="SSF51735">
    <property type="entry name" value="NAD(P)-binding Rossmann-fold domains"/>
    <property type="match status" value="1"/>
</dbReference>
<comment type="caution">
    <text evidence="11">The sequence shown here is derived from an EMBL/GenBank/DDBJ whole genome shotgun (WGS) entry which is preliminary data.</text>
</comment>
<dbReference type="Proteomes" id="UP000188320">
    <property type="component" value="Unassembled WGS sequence"/>
</dbReference>
<dbReference type="InterPro" id="IPR036291">
    <property type="entry name" value="NAD(P)-bd_dom_sf"/>
</dbReference>
<evidence type="ECO:0000313" key="11">
    <source>
        <dbReference type="EMBL" id="OMH81410.1"/>
    </source>
</evidence>
<keyword evidence="4 8" id="KW-0560">Oxidoreductase</keyword>
<protein>
    <recommendedName>
        <fullName evidence="3 8">L-lactate dehydrogenase</fullName>
        <ecNumber evidence="3 8">1.1.1.27</ecNumber>
    </recommendedName>
</protein>
<evidence type="ECO:0000256" key="2">
    <source>
        <dbReference type="ARBA" id="ARBA00006054"/>
    </source>
</evidence>
<evidence type="ECO:0000256" key="4">
    <source>
        <dbReference type="ARBA" id="ARBA00023002"/>
    </source>
</evidence>
<evidence type="ECO:0000256" key="7">
    <source>
        <dbReference type="PIRSR" id="PIRSR000102-3"/>
    </source>
</evidence>
<dbReference type="InterPro" id="IPR001557">
    <property type="entry name" value="L-lactate/malate_DH"/>
</dbReference>
<dbReference type="SUPFAM" id="SSF56327">
    <property type="entry name" value="LDH C-terminal domain-like"/>
    <property type="match status" value="1"/>
</dbReference>
<dbReference type="PANTHER" id="PTHR43128">
    <property type="entry name" value="L-2-HYDROXYCARBOXYLATE DEHYDROGENASE (NAD(P)(+))"/>
    <property type="match status" value="1"/>
</dbReference>
<dbReference type="GO" id="GO:0004459">
    <property type="term" value="F:L-lactate dehydrogenase (NAD+) activity"/>
    <property type="evidence" value="ECO:0007669"/>
    <property type="project" value="UniProtKB-EC"/>
</dbReference>
<proteinExistence type="inferred from homology"/>
<evidence type="ECO:0000313" key="12">
    <source>
        <dbReference type="Proteomes" id="UP000188320"/>
    </source>
</evidence>
<feature type="binding site" evidence="7">
    <location>
        <begin position="12"/>
        <end position="18"/>
    </location>
    <ligand>
        <name>NAD(+)</name>
        <dbReference type="ChEBI" id="CHEBI:57540"/>
    </ligand>
</feature>
<dbReference type="AlphaFoldDB" id="A0A1R1PKB2"/>
<dbReference type="OrthoDB" id="6270329at2759"/>
<dbReference type="PIRSF" id="PIRSF000102">
    <property type="entry name" value="Lac_mal_DH"/>
    <property type="match status" value="1"/>
</dbReference>
<comment type="catalytic activity">
    <reaction evidence="8">
        <text>(S)-lactate + NAD(+) = pyruvate + NADH + H(+)</text>
        <dbReference type="Rhea" id="RHEA:23444"/>
        <dbReference type="ChEBI" id="CHEBI:15361"/>
        <dbReference type="ChEBI" id="CHEBI:15378"/>
        <dbReference type="ChEBI" id="CHEBI:16651"/>
        <dbReference type="ChEBI" id="CHEBI:57540"/>
        <dbReference type="ChEBI" id="CHEBI:57945"/>
        <dbReference type="EC" id="1.1.1.27"/>
    </reaction>
</comment>
<feature type="domain" description="Lactate/malate dehydrogenase N-terminal" evidence="9">
    <location>
        <begin position="7"/>
        <end position="144"/>
    </location>
</feature>
<dbReference type="EMBL" id="LSSK01000904">
    <property type="protein sequence ID" value="OMH81410.1"/>
    <property type="molecule type" value="Genomic_DNA"/>
</dbReference>
<dbReference type="EC" id="1.1.1.27" evidence="3 8"/>
<evidence type="ECO:0000256" key="1">
    <source>
        <dbReference type="ARBA" id="ARBA00004843"/>
    </source>
</evidence>
<dbReference type="PANTHER" id="PTHR43128:SF16">
    <property type="entry name" value="L-LACTATE DEHYDROGENASE"/>
    <property type="match status" value="1"/>
</dbReference>
<reference evidence="12" key="1">
    <citation type="submission" date="2017-01" db="EMBL/GenBank/DDBJ databases">
        <authorList>
            <person name="Wang Y."/>
            <person name="White M."/>
            <person name="Kvist S."/>
            <person name="Moncalvo J.-M."/>
        </authorList>
    </citation>
    <scope>NUCLEOTIDE SEQUENCE [LARGE SCALE GENOMIC DNA]</scope>
    <source>
        <strain evidence="12">COL-18-3</strain>
    </source>
</reference>
<evidence type="ECO:0000259" key="9">
    <source>
        <dbReference type="Pfam" id="PF00056"/>
    </source>
</evidence>
<dbReference type="UniPathway" id="UPA00554">
    <property type="reaction ID" value="UER00611"/>
</dbReference>
<sequence length="303" mass="32262">MPLTTPKVAVIGGGGNVGSATAFSLVTMKFPVSILIVDVDEDLARGQALDINDAAFLSPATCAAGTFQEAGQCDVIIITAGARQRPNEPRSELIGRNYTIINSIMEKMQPIKSSAVILMVSNPVDILTAISQKTSGLPKNQVIGSGTFLDSGRLRNELSRILGISPSSIHSGTLGEHGDSQFVGWSISSVGGTPLLGHPKLKGVDLQKLEKEVSRKAYSIIEAKGSTYYGVGLHVAHIARSILGDESKVYPVCNYVEEYDCYLSVPAIVGAHGASPLPLRLNEEETEKLKTAAEKIKSFCDMY</sequence>
<dbReference type="Gene3D" id="3.90.110.10">
    <property type="entry name" value="Lactate dehydrogenase/glycoside hydrolase, family 4, C-terminal"/>
    <property type="match status" value="1"/>
</dbReference>
<dbReference type="InterPro" id="IPR018177">
    <property type="entry name" value="L-lactate_DH_AS"/>
</dbReference>
<dbReference type="InterPro" id="IPR022383">
    <property type="entry name" value="Lactate/malate_DH_C"/>
</dbReference>
<comment type="pathway">
    <text evidence="1 8">Fermentation; pyruvate fermentation to lactate; (S)-lactate from pyruvate: step 1/1.</text>
</comment>
<evidence type="ECO:0000259" key="10">
    <source>
        <dbReference type="Pfam" id="PF02866"/>
    </source>
</evidence>
<dbReference type="InterPro" id="IPR001236">
    <property type="entry name" value="Lactate/malate_DH_N"/>
</dbReference>
<dbReference type="Gene3D" id="3.40.50.720">
    <property type="entry name" value="NAD(P)-binding Rossmann-like Domain"/>
    <property type="match status" value="1"/>
</dbReference>
<dbReference type="GO" id="GO:0006089">
    <property type="term" value="P:lactate metabolic process"/>
    <property type="evidence" value="ECO:0007669"/>
    <property type="project" value="TreeGrafter"/>
</dbReference>
<feature type="binding site" evidence="7">
    <location>
        <position position="38"/>
    </location>
    <ligand>
        <name>NAD(+)</name>
        <dbReference type="ChEBI" id="CHEBI:57540"/>
    </ligand>
</feature>
<evidence type="ECO:0000256" key="6">
    <source>
        <dbReference type="PIRSR" id="PIRSR000102-1"/>
    </source>
</evidence>
<evidence type="ECO:0000256" key="8">
    <source>
        <dbReference type="RuleBase" id="RU000496"/>
    </source>
</evidence>
<dbReference type="Pfam" id="PF02866">
    <property type="entry name" value="Ldh_1_C"/>
    <property type="match status" value="1"/>
</dbReference>
<evidence type="ECO:0000256" key="3">
    <source>
        <dbReference type="ARBA" id="ARBA00012967"/>
    </source>
</evidence>
<evidence type="ECO:0000256" key="5">
    <source>
        <dbReference type="ARBA" id="ARBA00023027"/>
    </source>
</evidence>
<dbReference type="PRINTS" id="PR00086">
    <property type="entry name" value="LLDHDRGNASE"/>
</dbReference>